<comment type="caution">
    <text evidence="1">The sequence shown here is derived from an EMBL/GenBank/DDBJ whole genome shotgun (WGS) entry which is preliminary data.</text>
</comment>
<protein>
    <submittedName>
        <fullName evidence="1">Uncharacterized protein</fullName>
    </submittedName>
</protein>
<dbReference type="OrthoDB" id="671857at2"/>
<evidence type="ECO:0000313" key="2">
    <source>
        <dbReference type="Proteomes" id="UP000279089"/>
    </source>
</evidence>
<sequence length="248" mass="28885">MKKSNKIFIGFLILLPTMMVIFNLLLQVQYAQGKLTPRSREVPRGITRQLKPFRHLVFDGKVISHFSNNPYRYEVKRFELEIGQQFPPHLSMDARVSDFIRERYSGDTLFVWYEIGRLRDRADLLSYDDRLLKLYAPSLESFTSRRAIVEIPVVKQQIPLKVMEDHSRSVTFTKMELPALSIYNQNSYVNLSRYMKVDSLWYEAQGPSAYYFNTPHQFGKVVQGGVDSRTNINISGDAAYIQSLLNKQ</sequence>
<reference evidence="2" key="1">
    <citation type="submission" date="2018-11" db="EMBL/GenBank/DDBJ databases">
        <title>Chitinophaga lutea sp.nov., isolate from arsenic contaminated soil.</title>
        <authorList>
            <person name="Zong Y."/>
        </authorList>
    </citation>
    <scope>NUCLEOTIDE SEQUENCE [LARGE SCALE GENOMIC DNA]</scope>
    <source>
        <strain evidence="2">YLT18</strain>
    </source>
</reference>
<organism evidence="1 2">
    <name type="scientific">Chitinophaga barathri</name>
    <dbReference type="NCBI Taxonomy" id="1647451"/>
    <lineage>
        <taxon>Bacteria</taxon>
        <taxon>Pseudomonadati</taxon>
        <taxon>Bacteroidota</taxon>
        <taxon>Chitinophagia</taxon>
        <taxon>Chitinophagales</taxon>
        <taxon>Chitinophagaceae</taxon>
        <taxon>Chitinophaga</taxon>
    </lineage>
</organism>
<gene>
    <name evidence="1" type="ORF">EG028_21510</name>
</gene>
<evidence type="ECO:0000313" key="1">
    <source>
        <dbReference type="EMBL" id="RPD39192.1"/>
    </source>
</evidence>
<dbReference type="RefSeq" id="WP_120518341.1">
    <property type="nucleotide sequence ID" value="NZ_QXZY01000012.1"/>
</dbReference>
<accession>A0A3N4M726</accession>
<dbReference type="EMBL" id="RMBX01000012">
    <property type="protein sequence ID" value="RPD39192.1"/>
    <property type="molecule type" value="Genomic_DNA"/>
</dbReference>
<dbReference type="Proteomes" id="UP000279089">
    <property type="component" value="Unassembled WGS sequence"/>
</dbReference>
<name>A0A3N4M726_9BACT</name>
<keyword evidence="2" id="KW-1185">Reference proteome</keyword>
<dbReference type="AlphaFoldDB" id="A0A3N4M726"/>
<proteinExistence type="predicted"/>